<dbReference type="EMBL" id="CACVKT020000318">
    <property type="protein sequence ID" value="CAC5358200.1"/>
    <property type="molecule type" value="Genomic_DNA"/>
</dbReference>
<dbReference type="AlphaFoldDB" id="A0A6J7ZZ46"/>
<dbReference type="PANTHER" id="PTHR21446">
    <property type="entry name" value="DUF3504 DOMAIN-CONTAINING PROTEIN"/>
    <property type="match status" value="1"/>
</dbReference>
<gene>
    <name evidence="2" type="ORF">MCOR_1552</name>
</gene>
<name>A0A6J7ZZ46_MYTCO</name>
<dbReference type="PANTHER" id="PTHR21446:SF12">
    <property type="entry name" value="POTASSIUM CHANNEL TETRAMERIZATION DOMAIN CONTAINING 1"/>
    <property type="match status" value="1"/>
</dbReference>
<evidence type="ECO:0000313" key="2">
    <source>
        <dbReference type="EMBL" id="CAC5358200.1"/>
    </source>
</evidence>
<evidence type="ECO:0000313" key="3">
    <source>
        <dbReference type="Proteomes" id="UP000507470"/>
    </source>
</evidence>
<feature type="region of interest" description="Disordered" evidence="1">
    <location>
        <begin position="449"/>
        <end position="480"/>
    </location>
</feature>
<protein>
    <submittedName>
        <fullName evidence="2">Uncharacterized protein</fullName>
    </submittedName>
</protein>
<dbReference type="Proteomes" id="UP000507470">
    <property type="component" value="Unassembled WGS sequence"/>
</dbReference>
<reference evidence="2 3" key="1">
    <citation type="submission" date="2020-06" db="EMBL/GenBank/DDBJ databases">
        <authorList>
            <person name="Li R."/>
            <person name="Bekaert M."/>
        </authorList>
    </citation>
    <scope>NUCLEOTIDE SEQUENCE [LARGE SCALE GENOMIC DNA]</scope>
    <source>
        <strain evidence="3">wild</strain>
    </source>
</reference>
<dbReference type="OrthoDB" id="6088248at2759"/>
<sequence length="694" mass="78674">METSELDLSCEDIGTNSVYQDNNSEMDDNNKFEMYMTSCNAETPESLDNSDTGCVFNSHVPQTRSADFLSTNMINSPKVNNFKNSYKTKNQFSSLSKLLYNKIRKQSKVVSGICNLTTSELPPLPISLVITHPAFEFMEIRLPLLHTFTDSTMSTIHTVIDEHGLLEGQQLKYKQPLSEIDVIIQPANEILLEELKHSLPREDFLLKMRQHCNQTDHIIKEKVENLHEIAEKECSLLFAPNSIKQDIIFQTQDAVDNLMNKRNDFSGVNCCTLPPGKLLIGRSSSGEWLISRPQPNKTVKFKGTKIPKWPRKENLPHEKPYFDSVKNMEKEKTKAASSFKSNSPQKDTSSNSFICIENSSRRAKGNLTRIKETKVKEVTDKTQNYPPTIGHENQTVTIDTTIQPIPVMMMCNEGESLKVIQVPIKTENQLVEINNSYHSNTCQNIESEGTIKVKEEPVDTGYDTGQTSASGKDIQDENSPLIVRFPNLKQFGSHEIKHTSSNTESKVGQKRKSTEDDPRANKKCISLNPVPLQTDLVTDNSSYSEEKGSTSLLEDNYSEEEDSETSRSGQESSGIRFPVMNDGEIDALMDIETTRGTKRQTRWGVRIFKEWLKQRGFDPNFEDLSIKVLDERLEKFYAELRTADGKLYATNSFGGIRASINRHLTTDPYNRSLSLFTDPAFHKSNKVFKAIMLR</sequence>
<organism evidence="2 3">
    <name type="scientific">Mytilus coruscus</name>
    <name type="common">Sea mussel</name>
    <dbReference type="NCBI Taxonomy" id="42192"/>
    <lineage>
        <taxon>Eukaryota</taxon>
        <taxon>Metazoa</taxon>
        <taxon>Spiralia</taxon>
        <taxon>Lophotrochozoa</taxon>
        <taxon>Mollusca</taxon>
        <taxon>Bivalvia</taxon>
        <taxon>Autobranchia</taxon>
        <taxon>Pteriomorphia</taxon>
        <taxon>Mytilida</taxon>
        <taxon>Mytiloidea</taxon>
        <taxon>Mytilidae</taxon>
        <taxon>Mytilinae</taxon>
        <taxon>Mytilus</taxon>
    </lineage>
</organism>
<feature type="region of interest" description="Disordered" evidence="1">
    <location>
        <begin position="492"/>
        <end position="577"/>
    </location>
</feature>
<proteinExistence type="predicted"/>
<feature type="compositionally biased region" description="Polar residues" evidence="1">
    <location>
        <begin position="535"/>
        <end position="553"/>
    </location>
</feature>
<keyword evidence="3" id="KW-1185">Reference proteome</keyword>
<accession>A0A6J7ZZ46</accession>
<evidence type="ECO:0000256" key="1">
    <source>
        <dbReference type="SAM" id="MobiDB-lite"/>
    </source>
</evidence>
<dbReference type="InterPro" id="IPR052787">
    <property type="entry name" value="MAVS"/>
</dbReference>